<dbReference type="RefSeq" id="WP_242672671.1">
    <property type="nucleotide sequence ID" value="NZ_JBHLST010000116.1"/>
</dbReference>
<proteinExistence type="predicted"/>
<protein>
    <submittedName>
        <fullName evidence="2">Uncharacterized protein</fullName>
    </submittedName>
</protein>
<name>A0A4R1PMI5_9GAMM</name>
<reference evidence="2 3" key="1">
    <citation type="submission" date="2019-03" db="EMBL/GenBank/DDBJ databases">
        <title>Genomic Encyclopedia of Type Strains, Phase IV (KMG-IV): sequencing the most valuable type-strain genomes for metagenomic binning, comparative biology and taxonomic classification.</title>
        <authorList>
            <person name="Goeker M."/>
        </authorList>
    </citation>
    <scope>NUCLEOTIDE SEQUENCE [LARGE SCALE GENOMIC DNA]</scope>
    <source>
        <strain evidence="2 3">DSM 2286</strain>
    </source>
</reference>
<feature type="region of interest" description="Disordered" evidence="1">
    <location>
        <begin position="79"/>
        <end position="109"/>
    </location>
</feature>
<accession>A0A4R1PMI5</accession>
<dbReference type="Proteomes" id="UP000295169">
    <property type="component" value="Unassembled WGS sequence"/>
</dbReference>
<evidence type="ECO:0000313" key="2">
    <source>
        <dbReference type="EMBL" id="TCL32504.1"/>
    </source>
</evidence>
<evidence type="ECO:0000256" key="1">
    <source>
        <dbReference type="SAM" id="MobiDB-lite"/>
    </source>
</evidence>
<organism evidence="2 3">
    <name type="scientific">Azotobacter chroococcum</name>
    <dbReference type="NCBI Taxonomy" id="353"/>
    <lineage>
        <taxon>Bacteria</taxon>
        <taxon>Pseudomonadati</taxon>
        <taxon>Pseudomonadota</taxon>
        <taxon>Gammaproteobacteria</taxon>
        <taxon>Pseudomonadales</taxon>
        <taxon>Pseudomonadaceae</taxon>
        <taxon>Azotobacter</taxon>
    </lineage>
</organism>
<gene>
    <name evidence="2" type="ORF">EV691_10730</name>
</gene>
<dbReference type="EMBL" id="SMMU01000007">
    <property type="protein sequence ID" value="TCL32504.1"/>
    <property type="molecule type" value="Genomic_DNA"/>
</dbReference>
<evidence type="ECO:0000313" key="3">
    <source>
        <dbReference type="Proteomes" id="UP000295169"/>
    </source>
</evidence>
<comment type="caution">
    <text evidence="2">The sequence shown here is derived from an EMBL/GenBank/DDBJ whole genome shotgun (WGS) entry which is preliminary data.</text>
</comment>
<dbReference type="AlphaFoldDB" id="A0A4R1PMI5"/>
<sequence>MIGIPETGTLEHGCISANVTSGYQLATADGRPARLAIIDEQGNVVEAGDAVAREAWNVCIAVIKNFKIGMGHIVVHSEPPGMAREQGEPARVAFPSGNRSPDQSIGLAK</sequence>